<dbReference type="EMBL" id="BPVZ01000811">
    <property type="protein sequence ID" value="GKV52688.1"/>
    <property type="molecule type" value="Genomic_DNA"/>
</dbReference>
<organism evidence="2 3">
    <name type="scientific">Rubroshorea leprosula</name>
    <dbReference type="NCBI Taxonomy" id="152421"/>
    <lineage>
        <taxon>Eukaryota</taxon>
        <taxon>Viridiplantae</taxon>
        <taxon>Streptophyta</taxon>
        <taxon>Embryophyta</taxon>
        <taxon>Tracheophyta</taxon>
        <taxon>Spermatophyta</taxon>
        <taxon>Magnoliopsida</taxon>
        <taxon>eudicotyledons</taxon>
        <taxon>Gunneridae</taxon>
        <taxon>Pentapetalae</taxon>
        <taxon>rosids</taxon>
        <taxon>malvids</taxon>
        <taxon>Malvales</taxon>
        <taxon>Dipterocarpaceae</taxon>
        <taxon>Rubroshorea</taxon>
    </lineage>
</organism>
<accession>A0AAV5MV06</accession>
<gene>
    <name evidence="2" type="ORF">SLEP1_g59259</name>
</gene>
<name>A0AAV5MV06_9ROSI</name>
<dbReference type="Proteomes" id="UP001054252">
    <property type="component" value="Unassembled WGS sequence"/>
</dbReference>
<keyword evidence="1" id="KW-0677">Repeat</keyword>
<protein>
    <submittedName>
        <fullName evidence="2">Uncharacterized protein</fullName>
    </submittedName>
</protein>
<sequence>MLVVGKRPSIQTYKTMISVNGQHRRMDKAVETFNMARSLGLTLDEKT</sequence>
<evidence type="ECO:0000313" key="2">
    <source>
        <dbReference type="EMBL" id="GKV52688.1"/>
    </source>
</evidence>
<keyword evidence="3" id="KW-1185">Reference proteome</keyword>
<proteinExistence type="predicted"/>
<dbReference type="AlphaFoldDB" id="A0AAV5MV06"/>
<dbReference type="NCBIfam" id="TIGR00756">
    <property type="entry name" value="PPR"/>
    <property type="match status" value="1"/>
</dbReference>
<dbReference type="InterPro" id="IPR011990">
    <property type="entry name" value="TPR-like_helical_dom_sf"/>
</dbReference>
<comment type="caution">
    <text evidence="2">The sequence shown here is derived from an EMBL/GenBank/DDBJ whole genome shotgun (WGS) entry which is preliminary data.</text>
</comment>
<evidence type="ECO:0000313" key="3">
    <source>
        <dbReference type="Proteomes" id="UP001054252"/>
    </source>
</evidence>
<evidence type="ECO:0000256" key="1">
    <source>
        <dbReference type="ARBA" id="ARBA00022737"/>
    </source>
</evidence>
<reference evidence="2 3" key="1">
    <citation type="journal article" date="2021" name="Commun. Biol.">
        <title>The genome of Shorea leprosula (Dipterocarpaceae) highlights the ecological relevance of drought in aseasonal tropical rainforests.</title>
        <authorList>
            <person name="Ng K.K.S."/>
            <person name="Kobayashi M.J."/>
            <person name="Fawcett J.A."/>
            <person name="Hatakeyama M."/>
            <person name="Paape T."/>
            <person name="Ng C.H."/>
            <person name="Ang C.C."/>
            <person name="Tnah L.H."/>
            <person name="Lee C.T."/>
            <person name="Nishiyama T."/>
            <person name="Sese J."/>
            <person name="O'Brien M.J."/>
            <person name="Copetti D."/>
            <person name="Mohd Noor M.I."/>
            <person name="Ong R.C."/>
            <person name="Putra M."/>
            <person name="Sireger I.Z."/>
            <person name="Indrioko S."/>
            <person name="Kosugi Y."/>
            <person name="Izuno A."/>
            <person name="Isagi Y."/>
            <person name="Lee S.L."/>
            <person name="Shimizu K.K."/>
        </authorList>
    </citation>
    <scope>NUCLEOTIDE SEQUENCE [LARGE SCALE GENOMIC DNA]</scope>
    <source>
        <strain evidence="2">214</strain>
    </source>
</reference>
<dbReference type="Gene3D" id="1.25.40.10">
    <property type="entry name" value="Tetratricopeptide repeat domain"/>
    <property type="match status" value="1"/>
</dbReference>
<dbReference type="InterPro" id="IPR002885">
    <property type="entry name" value="PPR_rpt"/>
</dbReference>